<dbReference type="Proteomes" id="UP000287394">
    <property type="component" value="Chromosome"/>
</dbReference>
<dbReference type="KEGG" id="ccot:CCAX7_11920"/>
<protein>
    <submittedName>
        <fullName evidence="1">Uncharacterized protein</fullName>
    </submittedName>
</protein>
<keyword evidence="2" id="KW-1185">Reference proteome</keyword>
<dbReference type="AlphaFoldDB" id="A0A402D4E5"/>
<evidence type="ECO:0000313" key="1">
    <source>
        <dbReference type="EMBL" id="BDI29141.1"/>
    </source>
</evidence>
<organism evidence="1 2">
    <name type="scientific">Capsulimonas corticalis</name>
    <dbReference type="NCBI Taxonomy" id="2219043"/>
    <lineage>
        <taxon>Bacteria</taxon>
        <taxon>Bacillati</taxon>
        <taxon>Armatimonadota</taxon>
        <taxon>Armatimonadia</taxon>
        <taxon>Capsulimonadales</taxon>
        <taxon>Capsulimonadaceae</taxon>
        <taxon>Capsulimonas</taxon>
    </lineage>
</organism>
<accession>A0A402D4E5</accession>
<dbReference type="InterPro" id="IPR049500">
    <property type="entry name" value="Peptidase_M50B-like"/>
</dbReference>
<reference evidence="1 2" key="1">
    <citation type="journal article" date="2019" name="Int. J. Syst. Evol. Microbiol.">
        <title>Capsulimonas corticalis gen. nov., sp. nov., an aerobic capsulated bacterium, of a novel bacterial order, Capsulimonadales ord. nov., of the class Armatimonadia of the phylum Armatimonadetes.</title>
        <authorList>
            <person name="Li J."/>
            <person name="Kudo C."/>
            <person name="Tonouchi A."/>
        </authorList>
    </citation>
    <scope>NUCLEOTIDE SEQUENCE [LARGE SCALE GENOMIC DNA]</scope>
    <source>
        <strain evidence="1 2">AX-7</strain>
    </source>
</reference>
<sequence length="237" mass="25106">MINSTGAGAPWNRDSLKSLLLACAVTVALWFVPLASLALYPLRLFVTFIHESSHAVTALLTGGRVAEIQIEPDASGVTLTYGGLGLLIVMAGYLGAAAYGAWLISLGRRPRVARTALYVSAAIVGLATVLAVRPWHNLFGFGWGLVISALLIWAGRRLSSVAAERTVMFLGVQCVANALFDLKTLVGLSSIPGGGPTTDAVLMSQIIPLPPVVWATLWSAAALGILWTALRPYWRRG</sequence>
<gene>
    <name evidence="1" type="ORF">CCAX7_11920</name>
</gene>
<dbReference type="Pfam" id="PF13398">
    <property type="entry name" value="Peptidase_M50B"/>
    <property type="match status" value="1"/>
</dbReference>
<dbReference type="OrthoDB" id="5381474at2"/>
<dbReference type="PANTHER" id="PTHR33979">
    <property type="entry name" value="OS02G0221600 PROTEIN"/>
    <property type="match status" value="1"/>
</dbReference>
<dbReference type="EMBL" id="AP025739">
    <property type="protein sequence ID" value="BDI29141.1"/>
    <property type="molecule type" value="Genomic_DNA"/>
</dbReference>
<dbReference type="PANTHER" id="PTHR33979:SF2">
    <property type="entry name" value="PEPTIDASE M50B-LIKE-DOMAIN-CONTAINING PROTEIN"/>
    <property type="match status" value="1"/>
</dbReference>
<proteinExistence type="predicted"/>
<name>A0A402D4E5_9BACT</name>
<dbReference type="RefSeq" id="WP_119324406.1">
    <property type="nucleotide sequence ID" value="NZ_AP025739.1"/>
</dbReference>
<evidence type="ECO:0000313" key="2">
    <source>
        <dbReference type="Proteomes" id="UP000287394"/>
    </source>
</evidence>